<evidence type="ECO:0000256" key="5">
    <source>
        <dbReference type="ARBA" id="ARBA00023136"/>
    </source>
</evidence>
<evidence type="ECO:0000313" key="8">
    <source>
        <dbReference type="EMBL" id="RCW93984.1"/>
    </source>
</evidence>
<gene>
    <name evidence="8" type="ORF">DFQ08_101785</name>
</gene>
<feature type="transmembrane region" description="Helical" evidence="6">
    <location>
        <begin position="44"/>
        <end position="65"/>
    </location>
</feature>
<dbReference type="InterPro" id="IPR027379">
    <property type="entry name" value="CLS_N"/>
</dbReference>
<evidence type="ECO:0000256" key="1">
    <source>
        <dbReference type="ARBA" id="ARBA00004651"/>
    </source>
</evidence>
<dbReference type="RefSeq" id="WP_114308464.1">
    <property type="nucleotide sequence ID" value="NZ_QPJO01000001.1"/>
</dbReference>
<protein>
    <submittedName>
        <fullName evidence="8">Phospholipase D-like protein</fullName>
    </submittedName>
</protein>
<name>A0A368ZJT3_9FLAO</name>
<dbReference type="Proteomes" id="UP000253436">
    <property type="component" value="Unassembled WGS sequence"/>
</dbReference>
<keyword evidence="4 6" id="KW-1133">Transmembrane helix</keyword>
<keyword evidence="2" id="KW-1003">Cell membrane</keyword>
<feature type="transmembrane region" description="Helical" evidence="6">
    <location>
        <begin position="12"/>
        <end position="32"/>
    </location>
</feature>
<organism evidence="8 9">
    <name type="scientific">Winogradskyella arenosi</name>
    <dbReference type="NCBI Taxonomy" id="533325"/>
    <lineage>
        <taxon>Bacteria</taxon>
        <taxon>Pseudomonadati</taxon>
        <taxon>Bacteroidota</taxon>
        <taxon>Flavobacteriia</taxon>
        <taxon>Flavobacteriales</taxon>
        <taxon>Flavobacteriaceae</taxon>
        <taxon>Winogradskyella</taxon>
    </lineage>
</organism>
<accession>A0A368ZJT3</accession>
<proteinExistence type="predicted"/>
<evidence type="ECO:0000313" key="9">
    <source>
        <dbReference type="Proteomes" id="UP000253436"/>
    </source>
</evidence>
<reference evidence="8 9" key="1">
    <citation type="submission" date="2018-07" db="EMBL/GenBank/DDBJ databases">
        <title>Genomic Encyclopedia of Type Strains, Phase III (KMG-III): the genomes of soil and plant-associated and newly described type strains.</title>
        <authorList>
            <person name="Whitman W."/>
        </authorList>
    </citation>
    <scope>NUCLEOTIDE SEQUENCE [LARGE SCALE GENOMIC DNA]</scope>
    <source>
        <strain evidence="8 9">CECT 7958</strain>
    </source>
</reference>
<dbReference type="EMBL" id="QPJO01000001">
    <property type="protein sequence ID" value="RCW93984.1"/>
    <property type="molecule type" value="Genomic_DNA"/>
</dbReference>
<feature type="domain" description="Cardiolipin synthase N-terminal" evidence="7">
    <location>
        <begin position="27"/>
        <end position="67"/>
    </location>
</feature>
<evidence type="ECO:0000259" key="7">
    <source>
        <dbReference type="Pfam" id="PF13396"/>
    </source>
</evidence>
<evidence type="ECO:0000256" key="2">
    <source>
        <dbReference type="ARBA" id="ARBA00022475"/>
    </source>
</evidence>
<keyword evidence="9" id="KW-1185">Reference proteome</keyword>
<evidence type="ECO:0000256" key="3">
    <source>
        <dbReference type="ARBA" id="ARBA00022692"/>
    </source>
</evidence>
<dbReference type="GO" id="GO:0005886">
    <property type="term" value="C:plasma membrane"/>
    <property type="evidence" value="ECO:0007669"/>
    <property type="project" value="UniProtKB-SubCell"/>
</dbReference>
<evidence type="ECO:0000256" key="4">
    <source>
        <dbReference type="ARBA" id="ARBA00022989"/>
    </source>
</evidence>
<dbReference type="Pfam" id="PF13396">
    <property type="entry name" value="PLDc_N"/>
    <property type="match status" value="1"/>
</dbReference>
<sequence length="75" mass="8553">MTNHFLMIGPWQLIIILITLGLGVIPMVIALIDILKYEFKGNNKIVWTLVVLFGNFLGVLLYFFIGRKQKLSSKS</sequence>
<dbReference type="AlphaFoldDB" id="A0A368ZJT3"/>
<evidence type="ECO:0000256" key="6">
    <source>
        <dbReference type="SAM" id="Phobius"/>
    </source>
</evidence>
<comment type="subcellular location">
    <subcellularLocation>
        <location evidence="1">Cell membrane</location>
        <topology evidence="1">Multi-pass membrane protein</topology>
    </subcellularLocation>
</comment>
<keyword evidence="3 6" id="KW-0812">Transmembrane</keyword>
<comment type="caution">
    <text evidence="8">The sequence shown here is derived from an EMBL/GenBank/DDBJ whole genome shotgun (WGS) entry which is preliminary data.</text>
</comment>
<keyword evidence="5 6" id="KW-0472">Membrane</keyword>